<reference evidence="2 3" key="1">
    <citation type="journal article" date="2000" name="Nature">
        <title>The genome sequence of the thermoacidophilic scavenger Thermoplasma acidophilum.</title>
        <authorList>
            <person name="Ruepp A."/>
            <person name="Graml W."/>
            <person name="Santos-Martinez M.L."/>
            <person name="Koretke K.K."/>
            <person name="Volker C."/>
            <person name="Mewes H.W."/>
            <person name="Frishman D."/>
            <person name="Stocker S."/>
            <person name="Lupas A.N."/>
            <person name="Baumeister W."/>
        </authorList>
    </citation>
    <scope>NUCLEOTIDE SEQUENCE [LARGE SCALE GENOMIC DNA]</scope>
    <source>
        <strain evidence="3">ATCC 25905 / DSM 1728 / JCM 9062 / NBRC 15155 / AMRC-C165</strain>
    </source>
</reference>
<dbReference type="KEGG" id="tac:Ta0649"/>
<dbReference type="Gene3D" id="1.20.200.10">
    <property type="entry name" value="Fumarase/aspartase (Central domain)"/>
    <property type="match status" value="1"/>
</dbReference>
<proteinExistence type="predicted"/>
<dbReference type="PaxDb" id="273075-Ta0649"/>
<dbReference type="EnsemblBacteria" id="CAC11787">
    <property type="protein sequence ID" value="CAC11787"/>
    <property type="gene ID" value="CAC11787"/>
</dbReference>
<accession>Q9HKF2</accession>
<dbReference type="NCBIfam" id="NF005000">
    <property type="entry name" value="PRK06389.1"/>
    <property type="match status" value="1"/>
</dbReference>
<keyword evidence="3" id="KW-1185">Reference proteome</keyword>
<dbReference type="RefSeq" id="WP_010901071.1">
    <property type="nucleotide sequence ID" value="NC_002578.1"/>
</dbReference>
<dbReference type="InParanoid" id="Q9HKF2"/>
<sequence>MKLWSGGIQRDQNADSTVAFVKRDIEAEIYLMKYEILSLIAYHLDLAQRRLITEAESKCIINSLISLLQDSPKIDPEQEDAHTAVENAVIERCGDMGRNVRLFLSRNEQVHANVLMFTIERCHSIISILLDSIKVLKGADLKGLLPGTTHFMPAMPVTAATYSNYIENSLALAIRSIDRSLADASVLPYGYGSGYGSPNSGKLKVMSEMLGIGPVLKNPMIASSLYQFTIMQISNSIAGLSITLSRIAMDLIEYYRDGYVSLSDEFTTGSSLMPNKRNPDYLELLQGMAAVSSSVAVMSAMATMNKTSGYHRDFQMLKDSYIDMLNYIEEALLRLPDLFKGLRFEITDPMMLPGSIFATGNAWEDFANTHDWKQSYANIGRKIREKQDLKRYMPEDYVDIVEMHYLEEIEKKYGEILKKWDYLIEKAEAYISE</sequence>
<feature type="domain" description="Fumarate lyase N-terminal" evidence="1">
    <location>
        <begin position="14"/>
        <end position="290"/>
    </location>
</feature>
<dbReference type="EMBL" id="AL445065">
    <property type="protein sequence ID" value="CAC11787.1"/>
    <property type="molecule type" value="Genomic_DNA"/>
</dbReference>
<evidence type="ECO:0000313" key="2">
    <source>
        <dbReference type="EMBL" id="CAC11787.1"/>
    </source>
</evidence>
<dbReference type="SUPFAM" id="SSF48557">
    <property type="entry name" value="L-aspartase-like"/>
    <property type="match status" value="1"/>
</dbReference>
<dbReference type="PANTHER" id="PTHR43814:SF1">
    <property type="entry name" value="ARGININOSUCCINATE LYASE"/>
    <property type="match status" value="1"/>
</dbReference>
<dbReference type="GO" id="GO:0042450">
    <property type="term" value="P:L-arginine biosynthetic process via ornithine"/>
    <property type="evidence" value="ECO:0007669"/>
    <property type="project" value="InterPro"/>
</dbReference>
<dbReference type="STRING" id="273075.gene:9571869"/>
<dbReference type="HOGENOM" id="CLU_027272_2_0_2"/>
<dbReference type="GO" id="GO:0004056">
    <property type="term" value="F:argininosuccinate lyase activity"/>
    <property type="evidence" value="ECO:0007669"/>
    <property type="project" value="InterPro"/>
</dbReference>
<dbReference type="PANTHER" id="PTHR43814">
    <property type="entry name" value="ARGININOSUCCINATE LYASE"/>
    <property type="match status" value="1"/>
</dbReference>
<dbReference type="Pfam" id="PF00206">
    <property type="entry name" value="Lyase_1"/>
    <property type="match status" value="1"/>
</dbReference>
<gene>
    <name evidence="2" type="ordered locus">Ta0649</name>
</gene>
<dbReference type="SMR" id="Q9HKF2"/>
<dbReference type="InterPro" id="IPR020557">
    <property type="entry name" value="Fumarate_lyase_CS"/>
</dbReference>
<dbReference type="GO" id="GO:0005829">
    <property type="term" value="C:cytosol"/>
    <property type="evidence" value="ECO:0007669"/>
    <property type="project" value="TreeGrafter"/>
</dbReference>
<name>Q9HKF2_THEAC</name>
<dbReference type="AlphaFoldDB" id="Q9HKF2"/>
<dbReference type="InterPro" id="IPR008948">
    <property type="entry name" value="L-Aspartase-like"/>
</dbReference>
<dbReference type="InterPro" id="IPR009049">
    <property type="entry name" value="Argininosuccinate_lyase"/>
</dbReference>
<dbReference type="FunCoup" id="Q9HKF2">
    <property type="interactions" value="185"/>
</dbReference>
<dbReference type="eggNOG" id="arCOG01748">
    <property type="taxonomic scope" value="Archaea"/>
</dbReference>
<dbReference type="PROSITE" id="PS00163">
    <property type="entry name" value="FUMARATE_LYASES"/>
    <property type="match status" value="1"/>
</dbReference>
<protein>
    <submittedName>
        <fullName evidence="2">Argininosuccinate lyase related protein</fullName>
    </submittedName>
</protein>
<dbReference type="Proteomes" id="UP000001024">
    <property type="component" value="Chromosome"/>
</dbReference>
<dbReference type="OrthoDB" id="27337at2157"/>
<dbReference type="InterPro" id="IPR022761">
    <property type="entry name" value="Fumarate_lyase_N"/>
</dbReference>
<evidence type="ECO:0000259" key="1">
    <source>
        <dbReference type="Pfam" id="PF00206"/>
    </source>
</evidence>
<dbReference type="InterPro" id="IPR000362">
    <property type="entry name" value="Fumarate_lyase_fam"/>
</dbReference>
<evidence type="ECO:0000313" key="3">
    <source>
        <dbReference type="Proteomes" id="UP000001024"/>
    </source>
</evidence>
<keyword evidence="2" id="KW-0456">Lyase</keyword>
<dbReference type="PRINTS" id="PR00149">
    <property type="entry name" value="FUMRATELYASE"/>
</dbReference>
<dbReference type="PRINTS" id="PR00145">
    <property type="entry name" value="ARGSUCLYASE"/>
</dbReference>
<dbReference type="Gene3D" id="1.10.275.10">
    <property type="entry name" value="Fumarase/aspartase (N-terminal domain)"/>
    <property type="match status" value="1"/>
</dbReference>
<dbReference type="InterPro" id="IPR024083">
    <property type="entry name" value="Fumarase/histidase_N"/>
</dbReference>
<organism evidence="2 3">
    <name type="scientific">Thermoplasma acidophilum (strain ATCC 25905 / DSM 1728 / JCM 9062 / NBRC 15155 / AMRC-C165)</name>
    <dbReference type="NCBI Taxonomy" id="273075"/>
    <lineage>
        <taxon>Archaea</taxon>
        <taxon>Methanobacteriati</taxon>
        <taxon>Thermoplasmatota</taxon>
        <taxon>Thermoplasmata</taxon>
        <taxon>Thermoplasmatales</taxon>
        <taxon>Thermoplasmataceae</taxon>
        <taxon>Thermoplasma</taxon>
    </lineage>
</organism>